<reference evidence="2" key="1">
    <citation type="submission" date="2016-11" db="UniProtKB">
        <authorList>
            <consortium name="WormBaseParasite"/>
        </authorList>
    </citation>
    <scope>IDENTIFICATION</scope>
    <source>
        <strain evidence="2">KR3021</strain>
    </source>
</reference>
<protein>
    <submittedName>
        <fullName evidence="2">DNA replication complex GINS protein SLD5</fullName>
    </submittedName>
</protein>
<dbReference type="WBParaSite" id="RSKR_0000242700.1">
    <property type="protein sequence ID" value="RSKR_0000242700.1"/>
    <property type="gene ID" value="RSKR_0000242700"/>
</dbReference>
<accession>A0AC35TNP4</accession>
<organism evidence="1 2">
    <name type="scientific">Rhabditophanes sp. KR3021</name>
    <dbReference type="NCBI Taxonomy" id="114890"/>
    <lineage>
        <taxon>Eukaryota</taxon>
        <taxon>Metazoa</taxon>
        <taxon>Ecdysozoa</taxon>
        <taxon>Nematoda</taxon>
        <taxon>Chromadorea</taxon>
        <taxon>Rhabditida</taxon>
        <taxon>Tylenchina</taxon>
        <taxon>Panagrolaimomorpha</taxon>
        <taxon>Strongyloidoidea</taxon>
        <taxon>Alloionematidae</taxon>
        <taxon>Rhabditophanes</taxon>
    </lineage>
</organism>
<sequence length="269" mass="31165">MNDGAELIGVEDVYDEGSNEFNQEVPNEFEEDIVEEAVEEDETEYESAPIESDDDDEDNEQMTCVELLALMTKIYRNQKYAPELLLQRFDVVDVILEVISKYKEKLEIIGETYKNGTKPVQYPLFRMEIARVEYLVKSYINRRLQLIEENSLYYLNLDSKLRMENTTNLLDDREIEFAKEYIQHYDKLMHDGFLNGLPGPYKATIVCEKSLSNPRVLCKIISYELSSIEVADYNDTNATLTINVALDEVHIFPWSSISHHVNSGAIDLF</sequence>
<evidence type="ECO:0000313" key="2">
    <source>
        <dbReference type="WBParaSite" id="RSKR_0000242700.1"/>
    </source>
</evidence>
<name>A0AC35TNP4_9BILA</name>
<dbReference type="Proteomes" id="UP000095286">
    <property type="component" value="Unplaced"/>
</dbReference>
<evidence type="ECO:0000313" key="1">
    <source>
        <dbReference type="Proteomes" id="UP000095286"/>
    </source>
</evidence>
<proteinExistence type="predicted"/>